<protein>
    <submittedName>
        <fullName evidence="2">Uncharacterized protein</fullName>
    </submittedName>
</protein>
<dbReference type="EMBL" id="WQMS01000024">
    <property type="protein sequence ID" value="MVO79532.1"/>
    <property type="molecule type" value="Genomic_DNA"/>
</dbReference>
<organism evidence="2 3">
    <name type="scientific">Sphingomonas horti</name>
    <dbReference type="NCBI Taxonomy" id="2682842"/>
    <lineage>
        <taxon>Bacteria</taxon>
        <taxon>Pseudomonadati</taxon>
        <taxon>Pseudomonadota</taxon>
        <taxon>Alphaproteobacteria</taxon>
        <taxon>Sphingomonadales</taxon>
        <taxon>Sphingomonadaceae</taxon>
        <taxon>Sphingomonas</taxon>
    </lineage>
</organism>
<proteinExistence type="predicted"/>
<evidence type="ECO:0000313" key="3">
    <source>
        <dbReference type="Proteomes" id="UP000441389"/>
    </source>
</evidence>
<dbReference type="RefSeq" id="WP_157028491.1">
    <property type="nucleotide sequence ID" value="NZ_WQMS01000024.1"/>
</dbReference>
<dbReference type="AlphaFoldDB" id="A0A6I4J439"/>
<sequence>MTQHLISETTPDSWENEGGSLPSSYPEFASVPRFLTALYVVDGQAYASLVDAVAQEPRLFGRARP</sequence>
<feature type="compositionally biased region" description="Polar residues" evidence="1">
    <location>
        <begin position="1"/>
        <end position="13"/>
    </location>
</feature>
<comment type="caution">
    <text evidence="2">The sequence shown here is derived from an EMBL/GenBank/DDBJ whole genome shotgun (WGS) entry which is preliminary data.</text>
</comment>
<accession>A0A6I4J439</accession>
<evidence type="ECO:0000313" key="2">
    <source>
        <dbReference type="EMBL" id="MVO79532.1"/>
    </source>
</evidence>
<feature type="region of interest" description="Disordered" evidence="1">
    <location>
        <begin position="1"/>
        <end position="22"/>
    </location>
</feature>
<name>A0A6I4J439_9SPHN</name>
<reference evidence="2 3" key="1">
    <citation type="submission" date="2019-12" db="EMBL/GenBank/DDBJ databases">
        <authorList>
            <person name="Huq M.A."/>
        </authorList>
    </citation>
    <scope>NUCLEOTIDE SEQUENCE [LARGE SCALE GENOMIC DNA]</scope>
    <source>
        <strain evidence="2 3">MAH-20</strain>
    </source>
</reference>
<gene>
    <name evidence="2" type="ORF">GON01_16490</name>
</gene>
<dbReference type="Proteomes" id="UP000441389">
    <property type="component" value="Unassembled WGS sequence"/>
</dbReference>
<keyword evidence="3" id="KW-1185">Reference proteome</keyword>
<evidence type="ECO:0000256" key="1">
    <source>
        <dbReference type="SAM" id="MobiDB-lite"/>
    </source>
</evidence>